<dbReference type="AlphaFoldDB" id="A0A9P7ATJ0"/>
<dbReference type="OrthoDB" id="2690769at2759"/>
<feature type="region of interest" description="Disordered" evidence="1">
    <location>
        <begin position="1"/>
        <end position="20"/>
    </location>
</feature>
<comment type="caution">
    <text evidence="3">The sequence shown here is derived from an EMBL/GenBank/DDBJ whole genome shotgun (WGS) entry which is preliminary data.</text>
</comment>
<dbReference type="InterPro" id="IPR024752">
    <property type="entry name" value="Myb/SANT-like_dom"/>
</dbReference>
<dbReference type="Pfam" id="PF12776">
    <property type="entry name" value="Myb_DNA-bind_3"/>
    <property type="match status" value="1"/>
</dbReference>
<name>A0A9P7ATJ0_9AGAM</name>
<proteinExistence type="predicted"/>
<evidence type="ECO:0000313" key="4">
    <source>
        <dbReference type="Proteomes" id="UP000719766"/>
    </source>
</evidence>
<evidence type="ECO:0000256" key="1">
    <source>
        <dbReference type="SAM" id="MobiDB-lite"/>
    </source>
</evidence>
<evidence type="ECO:0000313" key="3">
    <source>
        <dbReference type="EMBL" id="KAG1795147.1"/>
    </source>
</evidence>
<reference evidence="3" key="1">
    <citation type="journal article" date="2020" name="New Phytol.">
        <title>Comparative genomics reveals dynamic genome evolution in host specialist ectomycorrhizal fungi.</title>
        <authorList>
            <person name="Lofgren L.A."/>
            <person name="Nguyen N.H."/>
            <person name="Vilgalys R."/>
            <person name="Ruytinx J."/>
            <person name="Liao H.L."/>
            <person name="Branco S."/>
            <person name="Kuo A."/>
            <person name="LaButti K."/>
            <person name="Lipzen A."/>
            <person name="Andreopoulos W."/>
            <person name="Pangilinan J."/>
            <person name="Riley R."/>
            <person name="Hundley H."/>
            <person name="Na H."/>
            <person name="Barry K."/>
            <person name="Grigoriev I.V."/>
            <person name="Stajich J.E."/>
            <person name="Kennedy P.G."/>
        </authorList>
    </citation>
    <scope>NUCLEOTIDE SEQUENCE</scope>
    <source>
        <strain evidence="3">S12</strain>
    </source>
</reference>
<protein>
    <recommendedName>
        <fullName evidence="2">Myb/SANT-like domain-containing protein</fullName>
    </recommendedName>
</protein>
<dbReference type="GeneID" id="64591557"/>
<sequence>MAQPGVNAPPQSKAPPAQWNDAETAALVDYLYDHRSEAEGAGNFKQQVLSSAAEYINNHEALQSTRAGPLKTAKSTRNKWTSLKTTFHAIEKYRNQTGVHWDNETGGGIEGPSAATVWTSYIKVFPLVFIFI</sequence>
<dbReference type="EMBL" id="JABBWE010000023">
    <property type="protein sequence ID" value="KAG1795147.1"/>
    <property type="molecule type" value="Genomic_DNA"/>
</dbReference>
<keyword evidence="4" id="KW-1185">Reference proteome</keyword>
<organism evidence="3 4">
    <name type="scientific">Suillus plorans</name>
    <dbReference type="NCBI Taxonomy" id="116603"/>
    <lineage>
        <taxon>Eukaryota</taxon>
        <taxon>Fungi</taxon>
        <taxon>Dikarya</taxon>
        <taxon>Basidiomycota</taxon>
        <taxon>Agaricomycotina</taxon>
        <taxon>Agaricomycetes</taxon>
        <taxon>Agaricomycetidae</taxon>
        <taxon>Boletales</taxon>
        <taxon>Suillineae</taxon>
        <taxon>Suillaceae</taxon>
        <taxon>Suillus</taxon>
    </lineage>
</organism>
<feature type="domain" description="Myb/SANT-like" evidence="2">
    <location>
        <begin position="18"/>
        <end position="105"/>
    </location>
</feature>
<gene>
    <name evidence="3" type="ORF">HD556DRAFT_1235994</name>
</gene>
<evidence type="ECO:0000259" key="2">
    <source>
        <dbReference type="Pfam" id="PF12776"/>
    </source>
</evidence>
<dbReference type="RefSeq" id="XP_041161099.1">
    <property type="nucleotide sequence ID" value="XM_041297793.1"/>
</dbReference>
<dbReference type="Proteomes" id="UP000719766">
    <property type="component" value="Unassembled WGS sequence"/>
</dbReference>
<accession>A0A9P7ATJ0</accession>